<dbReference type="AlphaFoldDB" id="A0A9D4V5S9"/>
<evidence type="ECO:0000313" key="1">
    <source>
        <dbReference type="EMBL" id="KAI5080089.1"/>
    </source>
</evidence>
<dbReference type="OrthoDB" id="1924189at2759"/>
<dbReference type="SUPFAM" id="SSF48452">
    <property type="entry name" value="TPR-like"/>
    <property type="match status" value="1"/>
</dbReference>
<dbReference type="InterPro" id="IPR011990">
    <property type="entry name" value="TPR-like_helical_dom_sf"/>
</dbReference>
<protein>
    <submittedName>
        <fullName evidence="1">Uncharacterized protein</fullName>
    </submittedName>
</protein>
<reference evidence="1 2" key="1">
    <citation type="submission" date="2021-01" db="EMBL/GenBank/DDBJ databases">
        <title>Adiantum capillus-veneris genome.</title>
        <authorList>
            <person name="Fang Y."/>
            <person name="Liao Q."/>
        </authorList>
    </citation>
    <scope>NUCLEOTIDE SEQUENCE [LARGE SCALE GENOMIC DNA]</scope>
    <source>
        <strain evidence="1">H3</strain>
        <tissue evidence="1">Leaf</tissue>
    </source>
</reference>
<evidence type="ECO:0000313" key="2">
    <source>
        <dbReference type="Proteomes" id="UP000886520"/>
    </source>
</evidence>
<name>A0A9D4V5S9_ADICA</name>
<dbReference type="EMBL" id="JABFUD020000005">
    <property type="protein sequence ID" value="KAI5080089.1"/>
    <property type="molecule type" value="Genomic_DNA"/>
</dbReference>
<dbReference type="Proteomes" id="UP000886520">
    <property type="component" value="Chromosome 5"/>
</dbReference>
<sequence>MGVELVLSLRLPPLHGISVFSIHKALLDPYTDSPRRRRTVVAAEAHSNSEGNSDWKSRGALDKHYHHHQSQHQQLHHQYQFLHQFHPHQHHQYTQHRPWQGSLDAGCQPSGRLGLGFSIASGSDVGEVEKQDSASSFFHNGKCSSFPSKGDHIAINSVCAEGAVAGVNLPLSLRMLKRKQQDSALVSGLCDVGNSLLNAFSSVVSMMKTLQSHTLHIRRQFFEQEIEGLLNQVQREMHVSFIWLFQQVFACTPELMVLLMVLLADFTAFSLVNNVPVQLPTPLYAPPVSIASLLSNNTEIDKGFRDFLNISVKSSPSIFNKADGLHSSNGGWVGNGGGGTYHIAGDADEDPDHTNRTVKLNKALYTMDDQVPTELSSTASMVSHDVSSSQYGLPPNDYILSGDDTEASDFSAMAAALAFEELNLVDDTSNAEPVSPSFDNEGLDLVHAVGMKEIARSSSHLVLDQLTTRSLVAPITARIDDDNYACYDRTDLAYQDAISNDSNNSLLLANYAQFLFLVRKDHDRAEELFRKAVVCDPFDCDAIGRFASFLWLARRNLGAAEKAYQAALRADPANSFHAANYAHFLWNSGL</sequence>
<accession>A0A9D4V5S9</accession>
<dbReference type="PANTHER" id="PTHR26312">
    <property type="entry name" value="TETRATRICOPEPTIDE REPEAT PROTEIN 5"/>
    <property type="match status" value="1"/>
</dbReference>
<organism evidence="1 2">
    <name type="scientific">Adiantum capillus-veneris</name>
    <name type="common">Maidenhair fern</name>
    <dbReference type="NCBI Taxonomy" id="13818"/>
    <lineage>
        <taxon>Eukaryota</taxon>
        <taxon>Viridiplantae</taxon>
        <taxon>Streptophyta</taxon>
        <taxon>Embryophyta</taxon>
        <taxon>Tracheophyta</taxon>
        <taxon>Polypodiopsida</taxon>
        <taxon>Polypodiidae</taxon>
        <taxon>Polypodiales</taxon>
        <taxon>Pteridineae</taxon>
        <taxon>Pteridaceae</taxon>
        <taxon>Vittarioideae</taxon>
        <taxon>Adiantum</taxon>
    </lineage>
</organism>
<proteinExistence type="predicted"/>
<comment type="caution">
    <text evidence="1">The sequence shown here is derived from an EMBL/GenBank/DDBJ whole genome shotgun (WGS) entry which is preliminary data.</text>
</comment>
<dbReference type="PANTHER" id="PTHR26312:SF132">
    <property type="entry name" value="OS01G0855200 PROTEIN"/>
    <property type="match status" value="1"/>
</dbReference>
<gene>
    <name evidence="1" type="ORF">GOP47_0005568</name>
</gene>
<keyword evidence="2" id="KW-1185">Reference proteome</keyword>
<dbReference type="Gene3D" id="1.25.40.10">
    <property type="entry name" value="Tetratricopeptide repeat domain"/>
    <property type="match status" value="1"/>
</dbReference>